<dbReference type="InterPro" id="IPR000551">
    <property type="entry name" value="MerR-type_HTH_dom"/>
</dbReference>
<dbReference type="GO" id="GO:0003677">
    <property type="term" value="F:DNA binding"/>
    <property type="evidence" value="ECO:0007669"/>
    <property type="project" value="UniProtKB-KW"/>
</dbReference>
<evidence type="ECO:0000256" key="2">
    <source>
        <dbReference type="ARBA" id="ARBA00023015"/>
    </source>
</evidence>
<comment type="caution">
    <text evidence="6">The sequence shown here is derived from an EMBL/GenBank/DDBJ whole genome shotgun (WGS) entry which is preliminary data.</text>
</comment>
<dbReference type="AlphaFoldDB" id="A0A7W7SMA2"/>
<accession>A0A7W7SMA2</accession>
<dbReference type="Gene3D" id="1.10.1660.10">
    <property type="match status" value="1"/>
</dbReference>
<keyword evidence="2" id="KW-0805">Transcription regulation</keyword>
<dbReference type="SMART" id="SM00422">
    <property type="entry name" value="HTH_MERR"/>
    <property type="match status" value="1"/>
</dbReference>
<keyword evidence="4" id="KW-0804">Transcription</keyword>
<evidence type="ECO:0000259" key="5">
    <source>
        <dbReference type="PROSITE" id="PS50937"/>
    </source>
</evidence>
<evidence type="ECO:0000313" key="6">
    <source>
        <dbReference type="EMBL" id="MBB4957373.1"/>
    </source>
</evidence>
<dbReference type="PROSITE" id="PS00552">
    <property type="entry name" value="HTH_MERR_1"/>
    <property type="match status" value="1"/>
</dbReference>
<keyword evidence="3 6" id="KW-0238">DNA-binding</keyword>
<evidence type="ECO:0000313" key="7">
    <source>
        <dbReference type="Proteomes" id="UP000578819"/>
    </source>
</evidence>
<evidence type="ECO:0000256" key="1">
    <source>
        <dbReference type="ARBA" id="ARBA00022491"/>
    </source>
</evidence>
<dbReference type="PANTHER" id="PTHR30204:SF69">
    <property type="entry name" value="MERR-FAMILY TRANSCRIPTIONAL REGULATOR"/>
    <property type="match status" value="1"/>
</dbReference>
<protein>
    <submittedName>
        <fullName evidence="6">DNA-binding transcriptional MerR regulator</fullName>
    </submittedName>
</protein>
<dbReference type="PRINTS" id="PR00040">
    <property type="entry name" value="HTHMERR"/>
</dbReference>
<gene>
    <name evidence="6" type="ORF">FHR38_001106</name>
</gene>
<evidence type="ECO:0000256" key="3">
    <source>
        <dbReference type="ARBA" id="ARBA00023125"/>
    </source>
</evidence>
<feature type="domain" description="HTH merR-type" evidence="5">
    <location>
        <begin position="1"/>
        <end position="68"/>
    </location>
</feature>
<dbReference type="InterPro" id="IPR047057">
    <property type="entry name" value="MerR_fam"/>
</dbReference>
<dbReference type="PANTHER" id="PTHR30204">
    <property type="entry name" value="REDOX-CYCLING DRUG-SENSING TRANSCRIPTIONAL ACTIVATOR SOXR"/>
    <property type="match status" value="1"/>
</dbReference>
<dbReference type="PROSITE" id="PS50937">
    <property type="entry name" value="HTH_MERR_2"/>
    <property type="match status" value="1"/>
</dbReference>
<dbReference type="Pfam" id="PF13411">
    <property type="entry name" value="MerR_1"/>
    <property type="match status" value="1"/>
</dbReference>
<dbReference type="Proteomes" id="UP000578819">
    <property type="component" value="Unassembled WGS sequence"/>
</dbReference>
<proteinExistence type="predicted"/>
<keyword evidence="7" id="KW-1185">Reference proteome</keyword>
<dbReference type="SUPFAM" id="SSF46955">
    <property type="entry name" value="Putative DNA-binding domain"/>
    <property type="match status" value="1"/>
</dbReference>
<dbReference type="InterPro" id="IPR009061">
    <property type="entry name" value="DNA-bd_dom_put_sf"/>
</dbReference>
<sequence>MIIGELARRTGVNTWSLRHYDRAGLLTSTRAQNRYRDFPDRAVREVARIRCLLDAGFNLDEVREILPFIGSEGQLQPSEALRQLVDSRLQSLEGQLAALEKVQRVLRTVSKDLQRRST</sequence>
<evidence type="ECO:0000256" key="4">
    <source>
        <dbReference type="ARBA" id="ARBA00023163"/>
    </source>
</evidence>
<organism evidence="6 7">
    <name type="scientific">Micromonospora polyrhachis</name>
    <dbReference type="NCBI Taxonomy" id="1282883"/>
    <lineage>
        <taxon>Bacteria</taxon>
        <taxon>Bacillati</taxon>
        <taxon>Actinomycetota</taxon>
        <taxon>Actinomycetes</taxon>
        <taxon>Micromonosporales</taxon>
        <taxon>Micromonosporaceae</taxon>
        <taxon>Micromonospora</taxon>
    </lineage>
</organism>
<dbReference type="EMBL" id="JACHJW010000001">
    <property type="protein sequence ID" value="MBB4957373.1"/>
    <property type="molecule type" value="Genomic_DNA"/>
</dbReference>
<keyword evidence="1" id="KW-0678">Repressor</keyword>
<dbReference type="GO" id="GO:0003700">
    <property type="term" value="F:DNA-binding transcription factor activity"/>
    <property type="evidence" value="ECO:0007669"/>
    <property type="project" value="InterPro"/>
</dbReference>
<name>A0A7W7SMA2_9ACTN</name>
<dbReference type="RefSeq" id="WP_184533325.1">
    <property type="nucleotide sequence ID" value="NZ_JACHJW010000001.1"/>
</dbReference>
<reference evidence="6 7" key="1">
    <citation type="submission" date="2020-08" db="EMBL/GenBank/DDBJ databases">
        <title>Sequencing the genomes of 1000 actinobacteria strains.</title>
        <authorList>
            <person name="Klenk H.-P."/>
        </authorList>
    </citation>
    <scope>NUCLEOTIDE SEQUENCE [LARGE SCALE GENOMIC DNA]</scope>
    <source>
        <strain evidence="6 7">DSM 45886</strain>
    </source>
</reference>